<protein>
    <submittedName>
        <fullName evidence="2">Uncharacterized protein</fullName>
    </submittedName>
</protein>
<feature type="region of interest" description="Disordered" evidence="1">
    <location>
        <begin position="1"/>
        <end position="20"/>
    </location>
</feature>
<reference evidence="3" key="1">
    <citation type="journal article" date="2020" name="Nat. Commun.">
        <title>Genome assembly of wild tea tree DASZ reveals pedigree and selection history of tea varieties.</title>
        <authorList>
            <person name="Zhang W."/>
            <person name="Zhang Y."/>
            <person name="Qiu H."/>
            <person name="Guo Y."/>
            <person name="Wan H."/>
            <person name="Zhang X."/>
            <person name="Scossa F."/>
            <person name="Alseekh S."/>
            <person name="Zhang Q."/>
            <person name="Wang P."/>
            <person name="Xu L."/>
            <person name="Schmidt M.H."/>
            <person name="Jia X."/>
            <person name="Li D."/>
            <person name="Zhu A."/>
            <person name="Guo F."/>
            <person name="Chen W."/>
            <person name="Ni D."/>
            <person name="Usadel B."/>
            <person name="Fernie A.R."/>
            <person name="Wen W."/>
        </authorList>
    </citation>
    <scope>NUCLEOTIDE SEQUENCE [LARGE SCALE GENOMIC DNA]</scope>
    <source>
        <strain evidence="3">cv. G240</strain>
    </source>
</reference>
<organism evidence="2 3">
    <name type="scientific">Camellia sinensis</name>
    <name type="common">Tea plant</name>
    <name type="synonym">Thea sinensis</name>
    <dbReference type="NCBI Taxonomy" id="4442"/>
    <lineage>
        <taxon>Eukaryota</taxon>
        <taxon>Viridiplantae</taxon>
        <taxon>Streptophyta</taxon>
        <taxon>Embryophyta</taxon>
        <taxon>Tracheophyta</taxon>
        <taxon>Spermatophyta</taxon>
        <taxon>Magnoliopsida</taxon>
        <taxon>eudicotyledons</taxon>
        <taxon>Gunneridae</taxon>
        <taxon>Pentapetalae</taxon>
        <taxon>asterids</taxon>
        <taxon>Ericales</taxon>
        <taxon>Theaceae</taxon>
        <taxon>Camellia</taxon>
    </lineage>
</organism>
<evidence type="ECO:0000313" key="3">
    <source>
        <dbReference type="Proteomes" id="UP000593564"/>
    </source>
</evidence>
<dbReference type="Proteomes" id="UP000593564">
    <property type="component" value="Unassembled WGS sequence"/>
</dbReference>
<gene>
    <name evidence="2" type="ORF">HYC85_020222</name>
</gene>
<evidence type="ECO:0000256" key="1">
    <source>
        <dbReference type="SAM" id="MobiDB-lite"/>
    </source>
</evidence>
<comment type="caution">
    <text evidence="2">The sequence shown here is derived from an EMBL/GenBank/DDBJ whole genome shotgun (WGS) entry which is preliminary data.</text>
</comment>
<sequence length="49" mass="5432">MDRAYSMGAAGTIHRTSSRSPWSALGRTDFWNSLGGVTNDCRRNGKMVR</sequence>
<accession>A0A7J7GPE7</accession>
<keyword evidence="3" id="KW-1185">Reference proteome</keyword>
<dbReference type="EMBL" id="JACBKZ010000009">
    <property type="protein sequence ID" value="KAF5942580.1"/>
    <property type="molecule type" value="Genomic_DNA"/>
</dbReference>
<reference evidence="2 3" key="2">
    <citation type="submission" date="2020-07" db="EMBL/GenBank/DDBJ databases">
        <title>Genome assembly of wild tea tree DASZ reveals pedigree and selection history of tea varieties.</title>
        <authorList>
            <person name="Zhang W."/>
        </authorList>
    </citation>
    <scope>NUCLEOTIDE SEQUENCE [LARGE SCALE GENOMIC DNA]</scope>
    <source>
        <strain evidence="3">cv. G240</strain>
        <tissue evidence="2">Leaf</tissue>
    </source>
</reference>
<name>A0A7J7GPE7_CAMSI</name>
<evidence type="ECO:0000313" key="2">
    <source>
        <dbReference type="EMBL" id="KAF5942580.1"/>
    </source>
</evidence>
<dbReference type="AlphaFoldDB" id="A0A7J7GPE7"/>
<proteinExistence type="predicted"/>